<protein>
    <submittedName>
        <fullName evidence="1">Uncharacterized protein</fullName>
    </submittedName>
</protein>
<gene>
    <name evidence="1" type="ORF">A2903_01740</name>
</gene>
<dbReference type="InterPro" id="IPR014717">
    <property type="entry name" value="Transl_elong_EF1B/ribsomal_bS6"/>
</dbReference>
<evidence type="ECO:0000313" key="1">
    <source>
        <dbReference type="EMBL" id="OGI83611.1"/>
    </source>
</evidence>
<proteinExistence type="predicted"/>
<dbReference type="Gene3D" id="3.30.70.60">
    <property type="match status" value="1"/>
</dbReference>
<reference evidence="1 2" key="1">
    <citation type="journal article" date="2016" name="Nat. Commun.">
        <title>Thousands of microbial genomes shed light on interconnected biogeochemical processes in an aquifer system.</title>
        <authorList>
            <person name="Anantharaman K."/>
            <person name="Brown C.T."/>
            <person name="Hug L.A."/>
            <person name="Sharon I."/>
            <person name="Castelle C.J."/>
            <person name="Probst A.J."/>
            <person name="Thomas B.C."/>
            <person name="Singh A."/>
            <person name="Wilkins M.J."/>
            <person name="Karaoz U."/>
            <person name="Brodie E.L."/>
            <person name="Williams K.H."/>
            <person name="Hubbard S.S."/>
            <person name="Banfield J.F."/>
        </authorList>
    </citation>
    <scope>NUCLEOTIDE SEQUENCE [LARGE SCALE GENOMIC DNA]</scope>
</reference>
<dbReference type="AlphaFoldDB" id="A0A1F6WNY8"/>
<evidence type="ECO:0000313" key="2">
    <source>
        <dbReference type="Proteomes" id="UP000178184"/>
    </source>
</evidence>
<accession>A0A1F6WNY8</accession>
<organism evidence="1 2">
    <name type="scientific">Candidatus Nomurabacteria bacterium RIFCSPLOWO2_01_FULL_33_17</name>
    <dbReference type="NCBI Taxonomy" id="1801764"/>
    <lineage>
        <taxon>Bacteria</taxon>
        <taxon>Candidatus Nomuraibacteriota</taxon>
    </lineage>
</organism>
<name>A0A1F6WNY8_9BACT</name>
<dbReference type="EMBL" id="MFUO01000024">
    <property type="protein sequence ID" value="OGI83611.1"/>
    <property type="molecule type" value="Genomic_DNA"/>
</dbReference>
<dbReference type="STRING" id="1801764.A2903_01740"/>
<sequence>MKILLSIVFITSAILVSLFFTSKQYKGGTTPFCKGIDQSCFFDGIKTLRENKVSYITALATAQDLESRRNELTDKYNSVSDEDRTRLEALLPNNADNIKLILELEAIAKKRGILIESPKLQNEIVISKSITGQDLRGDVASDPNGALPYGTFSFDFTVRTNYENMKTLISDIEKNLRLIEIVSISIKVPEVNPKDFAKLKLYPDGTYDVNLKGVIYYLKN</sequence>
<dbReference type="Proteomes" id="UP000178184">
    <property type="component" value="Unassembled WGS sequence"/>
</dbReference>
<comment type="caution">
    <text evidence="1">The sequence shown here is derived from an EMBL/GenBank/DDBJ whole genome shotgun (WGS) entry which is preliminary data.</text>
</comment>